<protein>
    <submittedName>
        <fullName evidence="1">Uncharacterized protein</fullName>
    </submittedName>
</protein>
<organism evidence="1 2">
    <name type="scientific">Mesorhizobium tianshanense</name>
    <dbReference type="NCBI Taxonomy" id="39844"/>
    <lineage>
        <taxon>Bacteria</taxon>
        <taxon>Pseudomonadati</taxon>
        <taxon>Pseudomonadota</taxon>
        <taxon>Alphaproteobacteria</taxon>
        <taxon>Hyphomicrobiales</taxon>
        <taxon>Phyllobacteriaceae</taxon>
        <taxon>Mesorhizobium</taxon>
    </lineage>
</organism>
<dbReference type="Proteomes" id="UP000317122">
    <property type="component" value="Unassembled WGS sequence"/>
</dbReference>
<keyword evidence="2" id="KW-1185">Reference proteome</keyword>
<reference evidence="1 2" key="1">
    <citation type="journal article" date="2015" name="Stand. Genomic Sci.">
        <title>Genomic Encyclopedia of Bacterial and Archaeal Type Strains, Phase III: the genomes of soil and plant-associated and newly described type strains.</title>
        <authorList>
            <person name="Whitman W.B."/>
            <person name="Woyke T."/>
            <person name="Klenk H.P."/>
            <person name="Zhou Y."/>
            <person name="Lilburn T.G."/>
            <person name="Beck B.J."/>
            <person name="De Vos P."/>
            <person name="Vandamme P."/>
            <person name="Eisen J.A."/>
            <person name="Garrity G."/>
            <person name="Hugenholtz P."/>
            <person name="Kyrpides N.C."/>
        </authorList>
    </citation>
    <scope>NUCLEOTIDE SEQUENCE [LARGE SCALE GENOMIC DNA]</scope>
    <source>
        <strain evidence="1 2">CGMCC 1.2546</strain>
    </source>
</reference>
<dbReference type="AlphaFoldDB" id="A0A562P777"/>
<dbReference type="EMBL" id="VLKT01000007">
    <property type="protein sequence ID" value="TWI40193.1"/>
    <property type="molecule type" value="Genomic_DNA"/>
</dbReference>
<evidence type="ECO:0000313" key="1">
    <source>
        <dbReference type="EMBL" id="TWI40193.1"/>
    </source>
</evidence>
<proteinExistence type="predicted"/>
<accession>A0A562P777</accession>
<sequence length="135" mass="15169">MTNEPSARLIEQRVRNRIYEILESLADCDAGVDLIGINGYFHLFDDFLHHPSIESGMSVLSKDERAIVLEIADFLEAACAATPDFTRAEFIESGWPRQIAPKARDARTLFLRRGLFSEEFDESEPGQPIVLSAGR</sequence>
<dbReference type="OrthoDB" id="5193649at2"/>
<comment type="caution">
    <text evidence="1">The sequence shown here is derived from an EMBL/GenBank/DDBJ whole genome shotgun (WGS) entry which is preliminary data.</text>
</comment>
<name>A0A562P777_9HYPH</name>
<dbReference type="RefSeq" id="WP_145715241.1">
    <property type="nucleotide sequence ID" value="NZ_BSPF01000067.1"/>
</dbReference>
<gene>
    <name evidence="1" type="ORF">IQ26_01387</name>
</gene>
<evidence type="ECO:0000313" key="2">
    <source>
        <dbReference type="Proteomes" id="UP000317122"/>
    </source>
</evidence>